<evidence type="ECO:0000256" key="2">
    <source>
        <dbReference type="ARBA" id="ARBA00022448"/>
    </source>
</evidence>
<reference evidence="13" key="1">
    <citation type="submission" date="2020-09" db="EMBL/GenBank/DDBJ databases">
        <title>A novel bacterium of genus Neiella, isolated from South China Sea.</title>
        <authorList>
            <person name="Huang H."/>
            <person name="Mo K."/>
            <person name="Hu Y."/>
        </authorList>
    </citation>
    <scope>NUCLEOTIDE SEQUENCE</scope>
    <source>
        <strain evidence="13">HB171785</strain>
    </source>
</reference>
<dbReference type="NCBIfam" id="TIGR01782">
    <property type="entry name" value="TonB-Xanth-Caul"/>
    <property type="match status" value="1"/>
</dbReference>
<evidence type="ECO:0000256" key="9">
    <source>
        <dbReference type="RuleBase" id="RU003357"/>
    </source>
</evidence>
<dbReference type="PANTHER" id="PTHR40980">
    <property type="entry name" value="PLUG DOMAIN-CONTAINING PROTEIN"/>
    <property type="match status" value="1"/>
</dbReference>
<keyword evidence="10" id="KW-0732">Signal</keyword>
<keyword evidence="3 8" id="KW-1134">Transmembrane beta strand</keyword>
<evidence type="ECO:0000259" key="12">
    <source>
        <dbReference type="Pfam" id="PF07715"/>
    </source>
</evidence>
<feature type="domain" description="TonB-dependent receptor plug" evidence="12">
    <location>
        <begin position="62"/>
        <end position="167"/>
    </location>
</feature>
<dbReference type="InterPro" id="IPR036942">
    <property type="entry name" value="Beta-barrel_TonB_sf"/>
</dbReference>
<evidence type="ECO:0000256" key="3">
    <source>
        <dbReference type="ARBA" id="ARBA00022452"/>
    </source>
</evidence>
<dbReference type="CDD" id="cd01347">
    <property type="entry name" value="ligand_gated_channel"/>
    <property type="match status" value="1"/>
</dbReference>
<keyword evidence="6 8" id="KW-0472">Membrane</keyword>
<dbReference type="GO" id="GO:0009279">
    <property type="term" value="C:cell outer membrane"/>
    <property type="evidence" value="ECO:0007669"/>
    <property type="project" value="UniProtKB-SubCell"/>
</dbReference>
<comment type="subcellular location">
    <subcellularLocation>
        <location evidence="1 8">Cell outer membrane</location>
        <topology evidence="1 8">Multi-pass membrane protein</topology>
    </subcellularLocation>
</comment>
<keyword evidence="5 9" id="KW-0798">TonB box</keyword>
<dbReference type="PROSITE" id="PS52016">
    <property type="entry name" value="TONB_DEPENDENT_REC_3"/>
    <property type="match status" value="1"/>
</dbReference>
<dbReference type="Proteomes" id="UP000638014">
    <property type="component" value="Unassembled WGS sequence"/>
</dbReference>
<evidence type="ECO:0000313" key="13">
    <source>
        <dbReference type="EMBL" id="MBD1388870.1"/>
    </source>
</evidence>
<protein>
    <submittedName>
        <fullName evidence="13">TonB-dependent receptor</fullName>
    </submittedName>
</protein>
<evidence type="ECO:0000256" key="5">
    <source>
        <dbReference type="ARBA" id="ARBA00023077"/>
    </source>
</evidence>
<keyword evidence="14" id="KW-1185">Reference proteome</keyword>
<dbReference type="Pfam" id="PF00593">
    <property type="entry name" value="TonB_dep_Rec_b-barrel"/>
    <property type="match status" value="1"/>
</dbReference>
<sequence>MNVTNRNSGLRLSPIALALLTAMSVSATAAEETAKPAPADDNIEHIYVIGQVAATERSLQAQREADNMITVATADAIGDFPDANASESLQRMVGLSIERDQGEGRFVRVRGLSPDYNAVTINGSRIPSPEAGRRAVALDVVPSDLIQTLVVTKSLTPDMDADSLGGAVDIQSASAFDRDGPFYKINVEGGYNDLQEQYSPKITGAYSTTFADNTMGIALAGSWLKRKFGSDNVETGNSWDFDETPALLEELEQRDYQITRERIGLAANFDWRPTDSSRLYLRSLYSEFSDDEQRNAIVSEWQDGHSATGEMLDAEVSRELKDREETQTITSVVVGGQQVFDDWIIDYQAGWSESDEDNPDYVVSTFELNESVPLTLTGSKKPRVGAPAAYYNYDHYELDEIEVSDTYTDDSEYNGKLDFTYLTQWQSYDVALKFGGKMSRRDKDNREDVWVLEDLDDAGVDDAELVMSGHLGQPLDYGLGNFGRAIAAKSIRDLVKRVGVDGYHDEVESQINNYSMTEDVDAAYLMATITLTDMTVIAGVRFETTDFSAKGWQYNDINERFTERKVSNDYNHWLPSIQFRYDLSEEMVLRAAWTNSIVRPTFEQMAPGFVLEDDDGDVEAEFGNPGLEALESMNLDLALEYYMGEAGVASAGFFYKDIENFIYGSDIAGSEGYEDFAKADTFANGKSADIYGLELNWVKQFAELPAPWNGLLMSANATFTDSDADISYYDDGVRQTRSIPFPSQSDETANFAVGYEDNALSLRLSAAYKSEYLLEVDSVDDKTYDVYEDSHLQVDFIAKAYLQENIQVYFNALNLTDEGYYAYANADRYNVQYEEYGRSYQLGVTITGL</sequence>
<feature type="signal peptide" evidence="10">
    <location>
        <begin position="1"/>
        <end position="29"/>
    </location>
</feature>
<evidence type="ECO:0000256" key="1">
    <source>
        <dbReference type="ARBA" id="ARBA00004571"/>
    </source>
</evidence>
<dbReference type="InterPro" id="IPR010104">
    <property type="entry name" value="TonB_rcpt_bac"/>
</dbReference>
<dbReference type="EMBL" id="JACXAF010000005">
    <property type="protein sequence ID" value="MBD1388870.1"/>
    <property type="molecule type" value="Genomic_DNA"/>
</dbReference>
<dbReference type="InterPro" id="IPR039426">
    <property type="entry name" value="TonB-dep_rcpt-like"/>
</dbReference>
<accession>A0A8J6R2I0</accession>
<evidence type="ECO:0000313" key="14">
    <source>
        <dbReference type="Proteomes" id="UP000638014"/>
    </source>
</evidence>
<feature type="chain" id="PRO_5035318032" evidence="10">
    <location>
        <begin position="30"/>
        <end position="849"/>
    </location>
</feature>
<dbReference type="AlphaFoldDB" id="A0A8J6R2I0"/>
<evidence type="ECO:0000259" key="11">
    <source>
        <dbReference type="Pfam" id="PF00593"/>
    </source>
</evidence>
<evidence type="ECO:0000256" key="10">
    <source>
        <dbReference type="SAM" id="SignalP"/>
    </source>
</evidence>
<dbReference type="RefSeq" id="WP_191143969.1">
    <property type="nucleotide sequence ID" value="NZ_JACXAF010000005.1"/>
</dbReference>
<dbReference type="InterPro" id="IPR012910">
    <property type="entry name" value="Plug_dom"/>
</dbReference>
<evidence type="ECO:0000256" key="8">
    <source>
        <dbReference type="PROSITE-ProRule" id="PRU01360"/>
    </source>
</evidence>
<dbReference type="Gene3D" id="2.40.170.20">
    <property type="entry name" value="TonB-dependent receptor, beta-barrel domain"/>
    <property type="match status" value="1"/>
</dbReference>
<comment type="caution">
    <text evidence="13">The sequence shown here is derived from an EMBL/GenBank/DDBJ whole genome shotgun (WGS) entry which is preliminary data.</text>
</comment>
<dbReference type="PANTHER" id="PTHR40980:SF4">
    <property type="entry name" value="TONB-DEPENDENT RECEPTOR-LIKE BETA-BARREL DOMAIN-CONTAINING PROTEIN"/>
    <property type="match status" value="1"/>
</dbReference>
<name>A0A8J6R2I0_9GAMM</name>
<dbReference type="Pfam" id="PF07715">
    <property type="entry name" value="Plug"/>
    <property type="match status" value="1"/>
</dbReference>
<dbReference type="SUPFAM" id="SSF56935">
    <property type="entry name" value="Porins"/>
    <property type="match status" value="1"/>
</dbReference>
<proteinExistence type="inferred from homology"/>
<keyword evidence="4 8" id="KW-0812">Transmembrane</keyword>
<keyword evidence="2 8" id="KW-0813">Transport</keyword>
<evidence type="ECO:0000256" key="6">
    <source>
        <dbReference type="ARBA" id="ARBA00023136"/>
    </source>
</evidence>
<keyword evidence="7 8" id="KW-0998">Cell outer membrane</keyword>
<comment type="similarity">
    <text evidence="8 9">Belongs to the TonB-dependent receptor family.</text>
</comment>
<feature type="domain" description="TonB-dependent receptor-like beta-barrel" evidence="11">
    <location>
        <begin position="371"/>
        <end position="815"/>
    </location>
</feature>
<gene>
    <name evidence="13" type="ORF">IC617_05470</name>
</gene>
<organism evidence="13 14">
    <name type="scientific">Neiella litorisoli</name>
    <dbReference type="NCBI Taxonomy" id="2771431"/>
    <lineage>
        <taxon>Bacteria</taxon>
        <taxon>Pseudomonadati</taxon>
        <taxon>Pseudomonadota</taxon>
        <taxon>Gammaproteobacteria</taxon>
        <taxon>Alteromonadales</taxon>
        <taxon>Echinimonadaceae</taxon>
        <taxon>Neiella</taxon>
    </lineage>
</organism>
<evidence type="ECO:0000256" key="7">
    <source>
        <dbReference type="ARBA" id="ARBA00023237"/>
    </source>
</evidence>
<dbReference type="InterPro" id="IPR000531">
    <property type="entry name" value="Beta-barrel_TonB"/>
</dbReference>
<keyword evidence="13" id="KW-0675">Receptor</keyword>
<dbReference type="InterPro" id="IPR037066">
    <property type="entry name" value="Plug_dom_sf"/>
</dbReference>
<evidence type="ECO:0000256" key="4">
    <source>
        <dbReference type="ARBA" id="ARBA00022692"/>
    </source>
</evidence>
<dbReference type="Gene3D" id="2.170.130.10">
    <property type="entry name" value="TonB-dependent receptor, plug domain"/>
    <property type="match status" value="1"/>
</dbReference>